<dbReference type="EMBL" id="LR134190">
    <property type="protein sequence ID" value="VEB51681.1"/>
    <property type="molecule type" value="Genomic_DNA"/>
</dbReference>
<dbReference type="SUPFAM" id="SSF53067">
    <property type="entry name" value="Actin-like ATPase domain"/>
    <property type="match status" value="1"/>
</dbReference>
<organism evidence="2 3">
    <name type="scientific">Salmonella enterica I</name>
    <dbReference type="NCBI Taxonomy" id="59201"/>
    <lineage>
        <taxon>Bacteria</taxon>
        <taxon>Pseudomonadati</taxon>
        <taxon>Pseudomonadota</taxon>
        <taxon>Gammaproteobacteria</taxon>
        <taxon>Enterobacterales</taxon>
        <taxon>Enterobacteriaceae</taxon>
        <taxon>Salmonella</taxon>
    </lineage>
</organism>
<keyword evidence="2" id="KW-0418">Kinase</keyword>
<reference evidence="2 3" key="1">
    <citation type="submission" date="2018-12" db="EMBL/GenBank/DDBJ databases">
        <authorList>
            <consortium name="Pathogen Informatics"/>
        </authorList>
    </citation>
    <scope>NUCLEOTIDE SEQUENCE [LARGE SCALE GENOMIC DNA]</scope>
    <source>
        <strain evidence="2 3">NCTC6754</strain>
    </source>
</reference>
<name>A0A447TQK5_SALET</name>
<proteinExistence type="predicted"/>
<dbReference type="Gene3D" id="3.30.420.40">
    <property type="match status" value="1"/>
</dbReference>
<gene>
    <name evidence="2" type="primary">glpK_3</name>
    <name evidence="2" type="ORF">NCTC6754_01405</name>
</gene>
<dbReference type="GO" id="GO:0004370">
    <property type="term" value="F:glycerol kinase activity"/>
    <property type="evidence" value="ECO:0007669"/>
    <property type="project" value="UniProtKB-EC"/>
</dbReference>
<keyword evidence="2" id="KW-0808">Transferase</keyword>
<evidence type="ECO:0000259" key="1">
    <source>
        <dbReference type="Pfam" id="PF00370"/>
    </source>
</evidence>
<dbReference type="GO" id="GO:0005975">
    <property type="term" value="P:carbohydrate metabolic process"/>
    <property type="evidence" value="ECO:0007669"/>
    <property type="project" value="InterPro"/>
</dbReference>
<evidence type="ECO:0000313" key="2">
    <source>
        <dbReference type="EMBL" id="VEB51681.1"/>
    </source>
</evidence>
<dbReference type="EC" id="2.7.1.30" evidence="2"/>
<dbReference type="InterPro" id="IPR018484">
    <property type="entry name" value="FGGY_N"/>
</dbReference>
<sequence length="57" mass="6643">MKPRSSGKRETGKPIYNAIVWQCRRTADICEQLKRDGLEDYIRDNTGLVVDPVLLWH</sequence>
<protein>
    <submittedName>
        <fullName evidence="2">Glycerol kinase</fullName>
        <ecNumber evidence="2">2.7.1.30</ecNumber>
    </submittedName>
</protein>
<dbReference type="Proteomes" id="UP000269208">
    <property type="component" value="Chromosome"/>
</dbReference>
<accession>A0A447TQK5</accession>
<evidence type="ECO:0000313" key="3">
    <source>
        <dbReference type="Proteomes" id="UP000269208"/>
    </source>
</evidence>
<feature type="domain" description="Carbohydrate kinase FGGY N-terminal" evidence="1">
    <location>
        <begin position="11"/>
        <end position="52"/>
    </location>
</feature>
<dbReference type="InterPro" id="IPR043129">
    <property type="entry name" value="ATPase_NBD"/>
</dbReference>
<dbReference type="Pfam" id="PF00370">
    <property type="entry name" value="FGGY_N"/>
    <property type="match status" value="1"/>
</dbReference>
<dbReference type="AlphaFoldDB" id="A0A447TQK5"/>